<evidence type="ECO:0000259" key="1">
    <source>
        <dbReference type="Pfam" id="PF00535"/>
    </source>
</evidence>
<protein>
    <recommendedName>
        <fullName evidence="1">Glycosyltransferase 2-like domain-containing protein</fullName>
    </recommendedName>
</protein>
<dbReference type="InterPro" id="IPR001173">
    <property type="entry name" value="Glyco_trans_2-like"/>
</dbReference>
<evidence type="ECO:0000313" key="2">
    <source>
        <dbReference type="EMBL" id="ODO61155.1"/>
    </source>
</evidence>
<name>A0A1E3KQL7_LACPN</name>
<gene>
    <name evidence="2" type="ORF">LPJSA22_01112</name>
</gene>
<dbReference type="Proteomes" id="UP000094892">
    <property type="component" value="Unassembled WGS sequence"/>
</dbReference>
<comment type="caution">
    <text evidence="2">The sequence shown here is derived from an EMBL/GenBank/DDBJ whole genome shotgun (WGS) entry which is preliminary data.</text>
</comment>
<proteinExistence type="predicted"/>
<accession>A0A1E3KQL7</accession>
<dbReference type="RefSeq" id="WP_015825378.1">
    <property type="nucleotide sequence ID" value="NZ_CP024413.1"/>
</dbReference>
<dbReference type="AlphaFoldDB" id="A0A1E3KQL7"/>
<dbReference type="Gene3D" id="3.90.550.10">
    <property type="entry name" value="Spore Coat Polysaccharide Biosynthesis Protein SpsA, Chain A"/>
    <property type="match status" value="1"/>
</dbReference>
<reference evidence="2 3" key="1">
    <citation type="submission" date="2016-08" db="EMBL/GenBank/DDBJ databases">
        <title>Genome sequencing of Lactobacillus plantarum JSA22, isolated from fermented soybean paste.</title>
        <authorList>
            <person name="Choi H.S."/>
        </authorList>
    </citation>
    <scope>NUCLEOTIDE SEQUENCE [LARGE SCALE GENOMIC DNA]</scope>
    <source>
        <strain evidence="2 3">JSA22</strain>
    </source>
</reference>
<evidence type="ECO:0000313" key="3">
    <source>
        <dbReference type="Proteomes" id="UP000094892"/>
    </source>
</evidence>
<dbReference type="PATRIC" id="fig|1590.180.peg.2701"/>
<dbReference type="Pfam" id="PF00535">
    <property type="entry name" value="Glycos_transf_2"/>
    <property type="match status" value="1"/>
</dbReference>
<dbReference type="SUPFAM" id="SSF53448">
    <property type="entry name" value="Nucleotide-diphospho-sugar transferases"/>
    <property type="match status" value="1"/>
</dbReference>
<dbReference type="InterPro" id="IPR029044">
    <property type="entry name" value="Nucleotide-diphossugar_trans"/>
</dbReference>
<organism evidence="2 3">
    <name type="scientific">Lactiplantibacillus plantarum</name>
    <name type="common">Lactobacillus plantarum</name>
    <dbReference type="NCBI Taxonomy" id="1590"/>
    <lineage>
        <taxon>Bacteria</taxon>
        <taxon>Bacillati</taxon>
        <taxon>Bacillota</taxon>
        <taxon>Bacilli</taxon>
        <taxon>Lactobacillales</taxon>
        <taxon>Lactobacillaceae</taxon>
        <taxon>Lactiplantibacillus</taxon>
    </lineage>
</organism>
<feature type="domain" description="Glycosyltransferase 2-like" evidence="1">
    <location>
        <begin position="10"/>
        <end position="125"/>
    </location>
</feature>
<dbReference type="EMBL" id="MCOL01000001">
    <property type="protein sequence ID" value="ODO61155.1"/>
    <property type="molecule type" value="Genomic_DNA"/>
</dbReference>
<sequence>MAYLQKKELTVLIVTYQDHRVFLRETLTKLQKHAEFVENVIIVQNGAEYNIHNFVESLSIPELTFITITNSENQGSAGGFGIGIEKYQAIGAPKLLILDDDNYIPNETFDFLKNLDDKKVRAVYGEKIAISLYRPQHDMDVTRFQREQDVNEHFFENTVHKFSVMHKLHSSKNYTQRPIREICETYIAPYSGIILEKQDIVNLEPIQRLYYVYGDDTRFTIMMSRAGIRILKFKQAVSVDLEQSWYQNNTKQNGQEKSDVQLMLETDNVNKLWRPYYQIRNGVYTGKQLFKKNNSIFYLNLLIYCVMPFFVYMPKTKAGLRNYRFFLSAVFCGLFGKMGEINQKMFEV</sequence>